<sequence length="204" mass="21846">MRRYAGSAVPWGTVALVAAVVVGLMELVARHPVTMWILEPASVGLLAAAAACCFDERAGAVVDPAPRSLAWRTLARTSGLVPLAAAWTWAVVRGWDSLFGRPWEVATQGYVALLLGATWSVVLRGLGTPSPGARIAPAVVPLAVCWPVAGWLQRRVPVFPHSPSDAFGDWDLSHAGWQAAGLVAVVLLVLSLAEARWWMIRRTR</sequence>
<feature type="transmembrane region" description="Helical" evidence="1">
    <location>
        <begin position="35"/>
        <end position="54"/>
    </location>
</feature>
<keyword evidence="1" id="KW-0812">Transmembrane</keyword>
<evidence type="ECO:0008006" key="4">
    <source>
        <dbReference type="Google" id="ProtNLM"/>
    </source>
</evidence>
<feature type="transmembrane region" description="Helical" evidence="1">
    <location>
        <begin position="135"/>
        <end position="152"/>
    </location>
</feature>
<name>A0ABN1ZW16_9ACTN</name>
<feature type="transmembrane region" description="Helical" evidence="1">
    <location>
        <begin position="105"/>
        <end position="123"/>
    </location>
</feature>
<evidence type="ECO:0000256" key="1">
    <source>
        <dbReference type="SAM" id="Phobius"/>
    </source>
</evidence>
<dbReference type="Proteomes" id="UP001500842">
    <property type="component" value="Unassembled WGS sequence"/>
</dbReference>
<feature type="transmembrane region" description="Helical" evidence="1">
    <location>
        <begin position="172"/>
        <end position="193"/>
    </location>
</feature>
<dbReference type="EMBL" id="BAAAOR010000007">
    <property type="protein sequence ID" value="GAA1505773.1"/>
    <property type="molecule type" value="Genomic_DNA"/>
</dbReference>
<keyword evidence="1" id="KW-1133">Transmembrane helix</keyword>
<dbReference type="RefSeq" id="WP_141005201.1">
    <property type="nucleotide sequence ID" value="NZ_BAAAOR010000007.1"/>
</dbReference>
<protein>
    <recommendedName>
        <fullName evidence="4">ABC-2 type transport system permease protein</fullName>
    </recommendedName>
</protein>
<organism evidence="2 3">
    <name type="scientific">Nocardioides humi</name>
    <dbReference type="NCBI Taxonomy" id="449461"/>
    <lineage>
        <taxon>Bacteria</taxon>
        <taxon>Bacillati</taxon>
        <taxon>Actinomycetota</taxon>
        <taxon>Actinomycetes</taxon>
        <taxon>Propionibacteriales</taxon>
        <taxon>Nocardioidaceae</taxon>
        <taxon>Nocardioides</taxon>
    </lineage>
</organism>
<gene>
    <name evidence="2" type="ORF">GCM10009788_06800</name>
</gene>
<proteinExistence type="predicted"/>
<evidence type="ECO:0000313" key="2">
    <source>
        <dbReference type="EMBL" id="GAA1505773.1"/>
    </source>
</evidence>
<accession>A0ABN1ZW16</accession>
<feature type="transmembrane region" description="Helical" evidence="1">
    <location>
        <begin position="7"/>
        <end position="29"/>
    </location>
</feature>
<keyword evidence="1" id="KW-0472">Membrane</keyword>
<reference evidence="2 3" key="1">
    <citation type="journal article" date="2019" name="Int. J. Syst. Evol. Microbiol.">
        <title>The Global Catalogue of Microorganisms (GCM) 10K type strain sequencing project: providing services to taxonomists for standard genome sequencing and annotation.</title>
        <authorList>
            <consortium name="The Broad Institute Genomics Platform"/>
            <consortium name="The Broad Institute Genome Sequencing Center for Infectious Disease"/>
            <person name="Wu L."/>
            <person name="Ma J."/>
        </authorList>
    </citation>
    <scope>NUCLEOTIDE SEQUENCE [LARGE SCALE GENOMIC DNA]</scope>
    <source>
        <strain evidence="2 3">JCM 14942</strain>
    </source>
</reference>
<keyword evidence="3" id="KW-1185">Reference proteome</keyword>
<comment type="caution">
    <text evidence="2">The sequence shown here is derived from an EMBL/GenBank/DDBJ whole genome shotgun (WGS) entry which is preliminary data.</text>
</comment>
<evidence type="ECO:0000313" key="3">
    <source>
        <dbReference type="Proteomes" id="UP001500842"/>
    </source>
</evidence>
<feature type="transmembrane region" description="Helical" evidence="1">
    <location>
        <begin position="74"/>
        <end position="93"/>
    </location>
</feature>